<dbReference type="InterPro" id="IPR011032">
    <property type="entry name" value="GroES-like_sf"/>
</dbReference>
<dbReference type="InterPro" id="IPR036291">
    <property type="entry name" value="NAD(P)-bd_dom_sf"/>
</dbReference>
<feature type="domain" description="Enoyl reductase (ER)" evidence="2">
    <location>
        <begin position="10"/>
        <end position="298"/>
    </location>
</feature>
<dbReference type="Pfam" id="PF13602">
    <property type="entry name" value="ADH_zinc_N_2"/>
    <property type="match status" value="1"/>
</dbReference>
<dbReference type="RefSeq" id="WP_203905489.1">
    <property type="nucleotide sequence ID" value="NZ_BOPF01000064.1"/>
</dbReference>
<dbReference type="SUPFAM" id="SSF50129">
    <property type="entry name" value="GroES-like"/>
    <property type="match status" value="1"/>
</dbReference>
<keyword evidence="1" id="KW-0521">NADP</keyword>
<comment type="caution">
    <text evidence="3">The sequence shown here is derived from an EMBL/GenBank/DDBJ whole genome shotgun (WGS) entry which is preliminary data.</text>
</comment>
<dbReference type="PANTHER" id="PTHR44154:SF1">
    <property type="entry name" value="QUINONE OXIDOREDUCTASE"/>
    <property type="match status" value="1"/>
</dbReference>
<dbReference type="Proteomes" id="UP000619260">
    <property type="component" value="Unassembled WGS sequence"/>
</dbReference>
<name>A0A8J4DXH2_9ACTN</name>
<dbReference type="AlphaFoldDB" id="A0A8J4DXH2"/>
<sequence>MRAIQFARYGGPDVLEVLDVEPPRPGPGQLRVAVRAAGVNALEWKIRRGLMRHFRPLRLPAGIGGDAAGVVDEIGAGVTDVRIGDAVFGSGHETYAEHAVLTAWAHKPANVSFAGAAGFPTPFETGVRVLDEVRVSAGDTVVVNGASGGVGSAAVQFAVERSATVIGVAGPSNQEYLASIGAIPTTYGPGLAERIRALAPHGVDAAIDIAGSGVIGALTDLTGDPARVVSIADFCAPRHGARTSTGVGRERVPALRHGARLVAAGRLVLPVAQMFPLERAGAAHAASETGHVRGRLVLTIHPNGDSR</sequence>
<evidence type="ECO:0000313" key="3">
    <source>
        <dbReference type="EMBL" id="GIJ52092.1"/>
    </source>
</evidence>
<dbReference type="CDD" id="cd05289">
    <property type="entry name" value="MDR_like_2"/>
    <property type="match status" value="1"/>
</dbReference>
<evidence type="ECO:0000256" key="1">
    <source>
        <dbReference type="ARBA" id="ARBA00022857"/>
    </source>
</evidence>
<evidence type="ECO:0000313" key="4">
    <source>
        <dbReference type="Proteomes" id="UP000619260"/>
    </source>
</evidence>
<proteinExistence type="predicted"/>
<protein>
    <submittedName>
        <fullName evidence="3">Oxidoreductase</fullName>
    </submittedName>
</protein>
<dbReference type="Gene3D" id="3.40.50.720">
    <property type="entry name" value="NAD(P)-binding Rossmann-like Domain"/>
    <property type="match status" value="1"/>
</dbReference>
<dbReference type="Pfam" id="PF08240">
    <property type="entry name" value="ADH_N"/>
    <property type="match status" value="1"/>
</dbReference>
<evidence type="ECO:0000259" key="2">
    <source>
        <dbReference type="SMART" id="SM00829"/>
    </source>
</evidence>
<organism evidence="3 4">
    <name type="scientific">Virgisporangium aliadipatigenens</name>
    <dbReference type="NCBI Taxonomy" id="741659"/>
    <lineage>
        <taxon>Bacteria</taxon>
        <taxon>Bacillati</taxon>
        <taxon>Actinomycetota</taxon>
        <taxon>Actinomycetes</taxon>
        <taxon>Micromonosporales</taxon>
        <taxon>Micromonosporaceae</taxon>
        <taxon>Virgisporangium</taxon>
    </lineage>
</organism>
<dbReference type="SUPFAM" id="SSF51735">
    <property type="entry name" value="NAD(P)-binding Rossmann-fold domains"/>
    <property type="match status" value="1"/>
</dbReference>
<keyword evidence="4" id="KW-1185">Reference proteome</keyword>
<dbReference type="InterPro" id="IPR013154">
    <property type="entry name" value="ADH-like_N"/>
</dbReference>
<dbReference type="SMART" id="SM00829">
    <property type="entry name" value="PKS_ER"/>
    <property type="match status" value="1"/>
</dbReference>
<dbReference type="Gene3D" id="3.90.180.10">
    <property type="entry name" value="Medium-chain alcohol dehydrogenases, catalytic domain"/>
    <property type="match status" value="1"/>
</dbReference>
<dbReference type="InterPro" id="IPR051603">
    <property type="entry name" value="Zinc-ADH_QOR/CCCR"/>
</dbReference>
<dbReference type="PANTHER" id="PTHR44154">
    <property type="entry name" value="QUINONE OXIDOREDUCTASE"/>
    <property type="match status" value="1"/>
</dbReference>
<reference evidence="3" key="1">
    <citation type="submission" date="2021-01" db="EMBL/GenBank/DDBJ databases">
        <title>Whole genome shotgun sequence of Virgisporangium aliadipatigenens NBRC 105644.</title>
        <authorList>
            <person name="Komaki H."/>
            <person name="Tamura T."/>
        </authorList>
    </citation>
    <scope>NUCLEOTIDE SEQUENCE</scope>
    <source>
        <strain evidence="3">NBRC 105644</strain>
    </source>
</reference>
<accession>A0A8J4DXH2</accession>
<dbReference type="GO" id="GO:0016491">
    <property type="term" value="F:oxidoreductase activity"/>
    <property type="evidence" value="ECO:0007669"/>
    <property type="project" value="InterPro"/>
</dbReference>
<gene>
    <name evidence="3" type="ORF">Val02_89780</name>
</gene>
<dbReference type="InterPro" id="IPR020843">
    <property type="entry name" value="ER"/>
</dbReference>
<dbReference type="EMBL" id="BOPF01000064">
    <property type="protein sequence ID" value="GIJ52092.1"/>
    <property type="molecule type" value="Genomic_DNA"/>
</dbReference>